<gene>
    <name evidence="2" type="ORF">QWZ18_25435</name>
</gene>
<feature type="region of interest" description="Disordered" evidence="1">
    <location>
        <begin position="1"/>
        <end position="22"/>
    </location>
</feature>
<sequence>MAGSNEGNEGNEGNSGSLGRGGGGGFSVLPDRVDLPFVSVGSIDGKRLTRAGWRQRYWAGEWAAWLTLVDFSKTAVLPYARPNPAVTITQARQPNNIGNGTCVAASPAVQASWQTGIYQLRCINAANNGIFTLTDPLGRLMRLVTPASSAVSAEIVFTLTAGGTPFAVDDGFDIAVGVSNNNIWLNPPVAFRARAPVELAISSSFPATANKGTCNLVRPEPTLRGVQKGDYKLACTNVDSSTQVATFSLTAPSGTVLDNAITASAAQGSSALVRNQVQVTIVTGSTQFSVGDTFTITVFDVVVDIAPKLAGNQGNGTCTLDPVAPSPDGAIIGLYTLRCTKAATVGAGTFTTGAEFSLVDPDGVAVGTTIVLSAGAASSSALVNAPLKFTVTDGDPTKPGTLFAVGDGFDLDLGGFEEIELRDLVRAAEDERADALGEIIAQHDGFISYFMAALSISPKTHPATCLLLQIGSVVGAFVSLHFKGIYQRRRPSQRAPALLPPVPVPGHPAYPSGHATQAHLMALCVRRALPANGIRQQLGPVLNALANRIARNREIAGLHFGSDSRAGAQLAQQIVDILDSNGMPQSLPQSIPPDTAVGTRRRFKDIVATATAEWQ</sequence>
<dbReference type="SUPFAM" id="SSF48317">
    <property type="entry name" value="Acid phosphatase/Vanadium-dependent haloperoxidase"/>
    <property type="match status" value="1"/>
</dbReference>
<protein>
    <recommendedName>
        <fullName evidence="4">Phosphatase PAP2 family protein</fullName>
    </recommendedName>
</protein>
<proteinExistence type="predicted"/>
<accession>A0ABT8AVE4</accession>
<name>A0ABT8AVE4_9HYPH</name>
<dbReference type="InterPro" id="IPR036938">
    <property type="entry name" value="PAP2/HPO_sf"/>
</dbReference>
<dbReference type="RefSeq" id="WP_238291320.1">
    <property type="nucleotide sequence ID" value="NZ_BPQS01000036.1"/>
</dbReference>
<dbReference type="EMBL" id="JAUFPT010000088">
    <property type="protein sequence ID" value="MDN3573937.1"/>
    <property type="molecule type" value="Genomic_DNA"/>
</dbReference>
<feature type="compositionally biased region" description="Low complexity" evidence="1">
    <location>
        <begin position="1"/>
        <end position="15"/>
    </location>
</feature>
<reference evidence="3" key="1">
    <citation type="journal article" date="2019" name="Int. J. Syst. Evol. Microbiol.">
        <title>The Global Catalogue of Microorganisms (GCM) 10K type strain sequencing project: providing services to taxonomists for standard genome sequencing and annotation.</title>
        <authorList>
            <consortium name="The Broad Institute Genomics Platform"/>
            <consortium name="The Broad Institute Genome Sequencing Center for Infectious Disease"/>
            <person name="Wu L."/>
            <person name="Ma J."/>
        </authorList>
    </citation>
    <scope>NUCLEOTIDE SEQUENCE [LARGE SCALE GENOMIC DNA]</scope>
    <source>
        <strain evidence="3">CECT 7806</strain>
    </source>
</reference>
<organism evidence="2 3">
    <name type="scientific">Methylobacterium longum</name>
    <dbReference type="NCBI Taxonomy" id="767694"/>
    <lineage>
        <taxon>Bacteria</taxon>
        <taxon>Pseudomonadati</taxon>
        <taxon>Pseudomonadota</taxon>
        <taxon>Alphaproteobacteria</taxon>
        <taxon>Hyphomicrobiales</taxon>
        <taxon>Methylobacteriaceae</taxon>
        <taxon>Methylobacterium</taxon>
    </lineage>
</organism>
<comment type="caution">
    <text evidence="2">The sequence shown here is derived from an EMBL/GenBank/DDBJ whole genome shotgun (WGS) entry which is preliminary data.</text>
</comment>
<evidence type="ECO:0000313" key="2">
    <source>
        <dbReference type="EMBL" id="MDN3573937.1"/>
    </source>
</evidence>
<dbReference type="Proteomes" id="UP001244297">
    <property type="component" value="Unassembled WGS sequence"/>
</dbReference>
<evidence type="ECO:0000256" key="1">
    <source>
        <dbReference type="SAM" id="MobiDB-lite"/>
    </source>
</evidence>
<dbReference type="Gene3D" id="1.20.144.10">
    <property type="entry name" value="Phosphatidic acid phosphatase type 2/haloperoxidase"/>
    <property type="match status" value="1"/>
</dbReference>
<evidence type="ECO:0000313" key="3">
    <source>
        <dbReference type="Proteomes" id="UP001244297"/>
    </source>
</evidence>
<keyword evidence="3" id="KW-1185">Reference proteome</keyword>
<evidence type="ECO:0008006" key="4">
    <source>
        <dbReference type="Google" id="ProtNLM"/>
    </source>
</evidence>